<reference evidence="1" key="1">
    <citation type="journal article" date="2023" name="Science">
        <title>Genome structures resolve the early diversification of teleost fishes.</title>
        <authorList>
            <person name="Parey E."/>
            <person name="Louis A."/>
            <person name="Montfort J."/>
            <person name="Bouchez O."/>
            <person name="Roques C."/>
            <person name="Iampietro C."/>
            <person name="Lluch J."/>
            <person name="Castinel A."/>
            <person name="Donnadieu C."/>
            <person name="Desvignes T."/>
            <person name="Floi Bucao C."/>
            <person name="Jouanno E."/>
            <person name="Wen M."/>
            <person name="Mejri S."/>
            <person name="Dirks R."/>
            <person name="Jansen H."/>
            <person name="Henkel C."/>
            <person name="Chen W.J."/>
            <person name="Zahm M."/>
            <person name="Cabau C."/>
            <person name="Klopp C."/>
            <person name="Thompson A.W."/>
            <person name="Robinson-Rechavi M."/>
            <person name="Braasch I."/>
            <person name="Lecointre G."/>
            <person name="Bobe J."/>
            <person name="Postlethwait J.H."/>
            <person name="Berthelot C."/>
            <person name="Roest Crollius H."/>
            <person name="Guiguen Y."/>
        </authorList>
    </citation>
    <scope>NUCLEOTIDE SEQUENCE</scope>
    <source>
        <strain evidence="1">WJC10195</strain>
    </source>
</reference>
<dbReference type="EMBL" id="JAINUF010000021">
    <property type="protein sequence ID" value="KAJ8334150.1"/>
    <property type="molecule type" value="Genomic_DNA"/>
</dbReference>
<comment type="caution">
    <text evidence="1">The sequence shown here is derived from an EMBL/GenBank/DDBJ whole genome shotgun (WGS) entry which is preliminary data.</text>
</comment>
<gene>
    <name evidence="1" type="ORF">SKAU_G00397890</name>
</gene>
<proteinExistence type="predicted"/>
<organism evidence="1 2">
    <name type="scientific">Synaphobranchus kaupii</name>
    <name type="common">Kaup's arrowtooth eel</name>
    <dbReference type="NCBI Taxonomy" id="118154"/>
    <lineage>
        <taxon>Eukaryota</taxon>
        <taxon>Metazoa</taxon>
        <taxon>Chordata</taxon>
        <taxon>Craniata</taxon>
        <taxon>Vertebrata</taxon>
        <taxon>Euteleostomi</taxon>
        <taxon>Actinopterygii</taxon>
        <taxon>Neopterygii</taxon>
        <taxon>Teleostei</taxon>
        <taxon>Anguilliformes</taxon>
        <taxon>Synaphobranchidae</taxon>
        <taxon>Synaphobranchus</taxon>
    </lineage>
</organism>
<dbReference type="AlphaFoldDB" id="A0A9Q1E8H3"/>
<sequence length="79" mass="8939">MAGSETAPTYSTEQPLPVKDLPIWIQAVIHDGLSFEPRVDPGFYCSSSYYKDRPLLLQWVLPSMVVLTCVPDRLDRKLS</sequence>
<dbReference type="Proteomes" id="UP001152622">
    <property type="component" value="Chromosome 21"/>
</dbReference>
<evidence type="ECO:0000313" key="2">
    <source>
        <dbReference type="Proteomes" id="UP001152622"/>
    </source>
</evidence>
<protein>
    <submittedName>
        <fullName evidence="1">Uncharacterized protein</fullName>
    </submittedName>
</protein>
<name>A0A9Q1E8H3_SYNKA</name>
<accession>A0A9Q1E8H3</accession>
<evidence type="ECO:0000313" key="1">
    <source>
        <dbReference type="EMBL" id="KAJ8334150.1"/>
    </source>
</evidence>
<keyword evidence="2" id="KW-1185">Reference proteome</keyword>